<sequence length="85" mass="9515">MSGEPLRRASRRLVDASETVENAAISEQLAALARRCRYLSDSDPDTDQLVQLETTIRSTSRHLDGDVAVTVRRAGQDVVVYRDQR</sequence>
<evidence type="ECO:0008006" key="3">
    <source>
        <dbReference type="Google" id="ProtNLM"/>
    </source>
</evidence>
<evidence type="ECO:0000313" key="1">
    <source>
        <dbReference type="EMBL" id="MFC7191132.1"/>
    </source>
</evidence>
<keyword evidence="2" id="KW-1185">Reference proteome</keyword>
<accession>A0ABD5YT36</accession>
<proteinExistence type="predicted"/>
<dbReference type="Proteomes" id="UP001596417">
    <property type="component" value="Unassembled WGS sequence"/>
</dbReference>
<dbReference type="GeneID" id="76200830"/>
<protein>
    <recommendedName>
        <fullName evidence="3">Halobacterial output domain-containing protein</fullName>
    </recommendedName>
</protein>
<dbReference type="InterPro" id="IPR055975">
    <property type="entry name" value="DUF7553"/>
</dbReference>
<reference evidence="1 2" key="1">
    <citation type="journal article" date="2019" name="Int. J. Syst. Evol. Microbiol.">
        <title>The Global Catalogue of Microorganisms (GCM) 10K type strain sequencing project: providing services to taxonomists for standard genome sequencing and annotation.</title>
        <authorList>
            <consortium name="The Broad Institute Genomics Platform"/>
            <consortium name="The Broad Institute Genome Sequencing Center for Infectious Disease"/>
            <person name="Wu L."/>
            <person name="Ma J."/>
        </authorList>
    </citation>
    <scope>NUCLEOTIDE SEQUENCE [LARGE SCALE GENOMIC DNA]</scope>
    <source>
        <strain evidence="1 2">RDMS1</strain>
    </source>
</reference>
<dbReference type="AlphaFoldDB" id="A0ABD5YT36"/>
<gene>
    <name evidence="1" type="ORF">ACFQL7_15785</name>
</gene>
<name>A0ABD5YT36_9EURY</name>
<dbReference type="EMBL" id="JBHTAX010000001">
    <property type="protein sequence ID" value="MFC7191132.1"/>
    <property type="molecule type" value="Genomic_DNA"/>
</dbReference>
<comment type="caution">
    <text evidence="1">The sequence shown here is derived from an EMBL/GenBank/DDBJ whole genome shotgun (WGS) entry which is preliminary data.</text>
</comment>
<evidence type="ECO:0000313" key="2">
    <source>
        <dbReference type="Proteomes" id="UP001596417"/>
    </source>
</evidence>
<dbReference type="RefSeq" id="WP_248908688.1">
    <property type="nucleotide sequence ID" value="NZ_CP109979.1"/>
</dbReference>
<dbReference type="Pfam" id="PF24430">
    <property type="entry name" value="DUF7553"/>
    <property type="match status" value="1"/>
</dbReference>
<organism evidence="1 2">
    <name type="scientific">Halocatena marina</name>
    <dbReference type="NCBI Taxonomy" id="2934937"/>
    <lineage>
        <taxon>Archaea</taxon>
        <taxon>Methanobacteriati</taxon>
        <taxon>Methanobacteriota</taxon>
        <taxon>Stenosarchaea group</taxon>
        <taxon>Halobacteria</taxon>
        <taxon>Halobacteriales</taxon>
        <taxon>Natronomonadaceae</taxon>
        <taxon>Halocatena</taxon>
    </lineage>
</organism>